<comment type="caution">
    <text evidence="1">The sequence shown here is derived from an EMBL/GenBank/DDBJ whole genome shotgun (WGS) entry which is preliminary data.</text>
</comment>
<dbReference type="AlphaFoldDB" id="A0A814TIM9"/>
<feature type="non-terminal residue" evidence="1">
    <location>
        <position position="1"/>
    </location>
</feature>
<dbReference type="Proteomes" id="UP000663879">
    <property type="component" value="Unassembled WGS sequence"/>
</dbReference>
<keyword evidence="2" id="KW-1185">Reference proteome</keyword>
<gene>
    <name evidence="1" type="ORF">OXX778_LOCUS23610</name>
</gene>
<organism evidence="1 2">
    <name type="scientific">Brachionus calyciflorus</name>
    <dbReference type="NCBI Taxonomy" id="104777"/>
    <lineage>
        <taxon>Eukaryota</taxon>
        <taxon>Metazoa</taxon>
        <taxon>Spiralia</taxon>
        <taxon>Gnathifera</taxon>
        <taxon>Rotifera</taxon>
        <taxon>Eurotatoria</taxon>
        <taxon>Monogononta</taxon>
        <taxon>Pseudotrocha</taxon>
        <taxon>Ploima</taxon>
        <taxon>Brachionidae</taxon>
        <taxon>Brachionus</taxon>
    </lineage>
</organism>
<proteinExistence type="predicted"/>
<evidence type="ECO:0000313" key="2">
    <source>
        <dbReference type="Proteomes" id="UP000663879"/>
    </source>
</evidence>
<evidence type="ECO:0000313" key="1">
    <source>
        <dbReference type="EMBL" id="CAF1161872.1"/>
    </source>
</evidence>
<sequence>CVEMDPIKINNEPSSIAIFRNIYFSSPGKFILEAKCPANPNICISSQAIQICI</sequence>
<dbReference type="EMBL" id="CAJNOC010014653">
    <property type="protein sequence ID" value="CAF1161872.1"/>
    <property type="molecule type" value="Genomic_DNA"/>
</dbReference>
<accession>A0A814TIM9</accession>
<name>A0A814TIM9_9BILA</name>
<protein>
    <submittedName>
        <fullName evidence="1">Uncharacterized protein</fullName>
    </submittedName>
</protein>
<reference evidence="1" key="1">
    <citation type="submission" date="2021-02" db="EMBL/GenBank/DDBJ databases">
        <authorList>
            <person name="Nowell W R."/>
        </authorList>
    </citation>
    <scope>NUCLEOTIDE SEQUENCE</scope>
    <source>
        <strain evidence="1">Ploen Becks lab</strain>
    </source>
</reference>